<dbReference type="SUPFAM" id="SSF50475">
    <property type="entry name" value="FMN-binding split barrel"/>
    <property type="match status" value="1"/>
</dbReference>
<feature type="domain" description="Pyridoxamine 5'-phosphate oxidase N-terminal" evidence="2">
    <location>
        <begin position="27"/>
        <end position="124"/>
    </location>
</feature>
<evidence type="ECO:0000259" key="2">
    <source>
        <dbReference type="Pfam" id="PF01243"/>
    </source>
</evidence>
<dbReference type="Proteomes" id="UP000554965">
    <property type="component" value="Unassembled WGS sequence"/>
</dbReference>
<evidence type="ECO:0000313" key="3">
    <source>
        <dbReference type="EMBL" id="SOJ55740.1"/>
    </source>
</evidence>
<evidence type="ECO:0000313" key="4">
    <source>
        <dbReference type="Proteomes" id="UP000554965"/>
    </source>
</evidence>
<sequence>MRKAFRMRFCVCSPGRLAHVTPTFADLAKAQYILLTTFTKDGRPKPVPVWAALDSDGSERGDRLLVITEGKSWKVKRIRNTSRVTLATCTMRGRPTSEAVEGTAAILDKSQTGAVYDAIGKRYGIVGKVFNFFSKLRGGMENNVGLELKLADN</sequence>
<proteinExistence type="predicted"/>
<name>A0A7Z7NBA4_9MYCO</name>
<protein>
    <recommendedName>
        <fullName evidence="2">Pyridoxamine 5'-phosphate oxidase N-terminal domain-containing protein</fullName>
    </recommendedName>
</protein>
<accession>A0A7Z7NBA4</accession>
<dbReference type="InterPro" id="IPR012349">
    <property type="entry name" value="Split_barrel_FMN-bd"/>
</dbReference>
<dbReference type="GO" id="GO:0070967">
    <property type="term" value="F:coenzyme F420 binding"/>
    <property type="evidence" value="ECO:0007669"/>
    <property type="project" value="TreeGrafter"/>
</dbReference>
<dbReference type="AlphaFoldDB" id="A0A7Z7NBA4"/>
<dbReference type="PANTHER" id="PTHR35176:SF11">
    <property type="entry name" value="PYRIDOXAMINE 5'-PHOSPHATE OXIDASE FAMILY PROTEIN"/>
    <property type="match status" value="1"/>
</dbReference>
<dbReference type="InterPro" id="IPR019965">
    <property type="entry name" value="PPOX_F420-dep_Rv2061_put"/>
</dbReference>
<comment type="caution">
    <text evidence="3">The sequence shown here is derived from an EMBL/GenBank/DDBJ whole genome shotgun (WGS) entry which is preliminary data.</text>
</comment>
<reference evidence="3 4" key="1">
    <citation type="submission" date="2017-10" db="EMBL/GenBank/DDBJ databases">
        <authorList>
            <consortium name="Urmite Genomes"/>
        </authorList>
    </citation>
    <scope>NUCLEOTIDE SEQUENCE [LARGE SCALE GENOMIC DNA]</scope>
    <source>
        <strain evidence="3 4">FB-527</strain>
    </source>
</reference>
<dbReference type="EMBL" id="OCTY01000002">
    <property type="protein sequence ID" value="SOJ55740.1"/>
    <property type="molecule type" value="Genomic_DNA"/>
</dbReference>
<dbReference type="InterPro" id="IPR011576">
    <property type="entry name" value="Pyridox_Oxase_N"/>
</dbReference>
<dbReference type="GO" id="GO:0005829">
    <property type="term" value="C:cytosol"/>
    <property type="evidence" value="ECO:0007669"/>
    <property type="project" value="TreeGrafter"/>
</dbReference>
<dbReference type="PANTHER" id="PTHR35176">
    <property type="entry name" value="HEME OXYGENASE HI_0854-RELATED"/>
    <property type="match status" value="1"/>
</dbReference>
<keyword evidence="4" id="KW-1185">Reference proteome</keyword>
<dbReference type="Pfam" id="PF01243">
    <property type="entry name" value="PNPOx_N"/>
    <property type="match status" value="1"/>
</dbReference>
<dbReference type="NCBIfam" id="TIGR03666">
    <property type="entry name" value="Rv2061_F420"/>
    <property type="match status" value="1"/>
</dbReference>
<gene>
    <name evidence="3" type="ORF">MSIMFB_03221</name>
</gene>
<evidence type="ECO:0000256" key="1">
    <source>
        <dbReference type="ARBA" id="ARBA00023002"/>
    </source>
</evidence>
<keyword evidence="1" id="KW-0560">Oxidoreductase</keyword>
<dbReference type="Gene3D" id="2.30.110.10">
    <property type="entry name" value="Electron Transport, Fmn-binding Protein, Chain A"/>
    <property type="match status" value="1"/>
</dbReference>
<dbReference type="GO" id="GO:0016627">
    <property type="term" value="F:oxidoreductase activity, acting on the CH-CH group of donors"/>
    <property type="evidence" value="ECO:0007669"/>
    <property type="project" value="TreeGrafter"/>
</dbReference>
<dbReference type="InterPro" id="IPR052019">
    <property type="entry name" value="F420H2_bilvrd_red/Heme_oxyg"/>
</dbReference>
<organism evidence="3 4">
    <name type="scientific">Mycobacterium simulans</name>
    <dbReference type="NCBI Taxonomy" id="627089"/>
    <lineage>
        <taxon>Bacteria</taxon>
        <taxon>Bacillati</taxon>
        <taxon>Actinomycetota</taxon>
        <taxon>Actinomycetes</taxon>
        <taxon>Mycobacteriales</taxon>
        <taxon>Mycobacteriaceae</taxon>
        <taxon>Mycobacterium</taxon>
    </lineage>
</organism>